<organism evidence="2 3">
    <name type="scientific">Vigna angularis var. angularis</name>
    <dbReference type="NCBI Taxonomy" id="157739"/>
    <lineage>
        <taxon>Eukaryota</taxon>
        <taxon>Viridiplantae</taxon>
        <taxon>Streptophyta</taxon>
        <taxon>Embryophyta</taxon>
        <taxon>Tracheophyta</taxon>
        <taxon>Spermatophyta</taxon>
        <taxon>Magnoliopsida</taxon>
        <taxon>eudicotyledons</taxon>
        <taxon>Gunneridae</taxon>
        <taxon>Pentapetalae</taxon>
        <taxon>rosids</taxon>
        <taxon>fabids</taxon>
        <taxon>Fabales</taxon>
        <taxon>Fabaceae</taxon>
        <taxon>Papilionoideae</taxon>
        <taxon>50 kb inversion clade</taxon>
        <taxon>NPAAA clade</taxon>
        <taxon>indigoferoid/millettioid clade</taxon>
        <taxon>Phaseoleae</taxon>
        <taxon>Vigna</taxon>
    </lineage>
</organism>
<reference evidence="2 3" key="1">
    <citation type="journal article" date="2015" name="Sci. Rep.">
        <title>The power of single molecule real-time sequencing technology in the de novo assembly of a eukaryotic genome.</title>
        <authorList>
            <person name="Sakai H."/>
            <person name="Naito K."/>
            <person name="Ogiso-Tanaka E."/>
            <person name="Takahashi Y."/>
            <person name="Iseki K."/>
            <person name="Muto C."/>
            <person name="Satou K."/>
            <person name="Teruya K."/>
            <person name="Shiroma A."/>
            <person name="Shimoji M."/>
            <person name="Hirano T."/>
            <person name="Itoh T."/>
            <person name="Kaga A."/>
            <person name="Tomooka N."/>
        </authorList>
    </citation>
    <scope>NUCLEOTIDE SEQUENCE [LARGE SCALE GENOMIC DNA]</scope>
    <source>
        <strain evidence="3">cv. Shumari</strain>
    </source>
</reference>
<accession>A0A0S3S7Q0</accession>
<evidence type="ECO:0000313" key="2">
    <source>
        <dbReference type="EMBL" id="BAT88841.1"/>
    </source>
</evidence>
<gene>
    <name evidence="2" type="primary">Vigan.05G246800</name>
    <name evidence="2" type="ORF">VIGAN_05246800</name>
</gene>
<name>A0A0S3S7Q0_PHAAN</name>
<sequence>RASLHHHFTPVRNQEKQWSRKTKAERTDVHRSQQSIGASQGPPLRRTSIRWHWALVNKRHEQARSFIVDDGGIEYGHE</sequence>
<feature type="region of interest" description="Disordered" evidence="1">
    <location>
        <begin position="1"/>
        <end position="44"/>
    </location>
</feature>
<evidence type="ECO:0000313" key="3">
    <source>
        <dbReference type="Proteomes" id="UP000291084"/>
    </source>
</evidence>
<dbReference type="Proteomes" id="UP000291084">
    <property type="component" value="Chromosome 5"/>
</dbReference>
<evidence type="ECO:0000256" key="1">
    <source>
        <dbReference type="SAM" id="MobiDB-lite"/>
    </source>
</evidence>
<feature type="non-terminal residue" evidence="2">
    <location>
        <position position="1"/>
    </location>
</feature>
<proteinExistence type="predicted"/>
<protein>
    <submittedName>
        <fullName evidence="2">Uncharacterized protein</fullName>
    </submittedName>
</protein>
<feature type="compositionally biased region" description="Basic and acidic residues" evidence="1">
    <location>
        <begin position="13"/>
        <end position="31"/>
    </location>
</feature>
<keyword evidence="3" id="KW-1185">Reference proteome</keyword>
<dbReference type="AlphaFoldDB" id="A0A0S3S7Q0"/>
<dbReference type="EMBL" id="AP015038">
    <property type="protein sequence ID" value="BAT88841.1"/>
    <property type="molecule type" value="Genomic_DNA"/>
</dbReference>